<name>A0A4U0XWM3_9PEZI</name>
<evidence type="ECO:0000313" key="2">
    <source>
        <dbReference type="Proteomes" id="UP000309340"/>
    </source>
</evidence>
<comment type="caution">
    <text evidence="1">The sequence shown here is derived from an EMBL/GenBank/DDBJ whole genome shotgun (WGS) entry which is preliminary data.</text>
</comment>
<dbReference type="EMBL" id="NAJQ01000037">
    <property type="protein sequence ID" value="TKA82264.1"/>
    <property type="molecule type" value="Genomic_DNA"/>
</dbReference>
<dbReference type="Proteomes" id="UP000309340">
    <property type="component" value="Unassembled WGS sequence"/>
</dbReference>
<reference evidence="1 2" key="1">
    <citation type="submission" date="2017-03" db="EMBL/GenBank/DDBJ databases">
        <title>Genomes of endolithic fungi from Antarctica.</title>
        <authorList>
            <person name="Coleine C."/>
            <person name="Masonjones S."/>
            <person name="Stajich J.E."/>
        </authorList>
    </citation>
    <scope>NUCLEOTIDE SEQUENCE [LARGE SCALE GENOMIC DNA]</scope>
    <source>
        <strain evidence="1 2">CCFEE 5184</strain>
    </source>
</reference>
<dbReference type="AlphaFoldDB" id="A0A4U0XWM3"/>
<gene>
    <name evidence="1" type="ORF">B0A55_01701</name>
</gene>
<proteinExistence type="predicted"/>
<keyword evidence="2" id="KW-1185">Reference proteome</keyword>
<organism evidence="1 2">
    <name type="scientific">Friedmanniomyces simplex</name>
    <dbReference type="NCBI Taxonomy" id="329884"/>
    <lineage>
        <taxon>Eukaryota</taxon>
        <taxon>Fungi</taxon>
        <taxon>Dikarya</taxon>
        <taxon>Ascomycota</taxon>
        <taxon>Pezizomycotina</taxon>
        <taxon>Dothideomycetes</taxon>
        <taxon>Dothideomycetidae</taxon>
        <taxon>Mycosphaerellales</taxon>
        <taxon>Teratosphaeriaceae</taxon>
        <taxon>Friedmanniomyces</taxon>
    </lineage>
</organism>
<protein>
    <submittedName>
        <fullName evidence="1">Uncharacterized protein</fullName>
    </submittedName>
</protein>
<accession>A0A4U0XWM3</accession>
<sequence length="192" mass="20304">MIAQGETVTVGGETVYLGSNGVVIVAAGPPTTASFGRTALPISGVVEVEVQITIGSTIRTAFQLAGHSGIVVMDGTTLSVGGLALTASGETVSLSPSGIVTHVFGETGSKDFGLQHTRKRGLWPSRARAGTVEQRKAQSQSQVQSQEHWFRDQAELRIKTSSDYCEWEPVNRVPGRRAVDHQVLTCICSLVA</sequence>
<evidence type="ECO:0000313" key="1">
    <source>
        <dbReference type="EMBL" id="TKA82264.1"/>
    </source>
</evidence>
<dbReference type="OrthoDB" id="3944128at2759"/>